<proteinExistence type="predicted"/>
<protein>
    <submittedName>
        <fullName evidence="2">Uncharacterized protein</fullName>
    </submittedName>
</protein>
<feature type="region of interest" description="Disordered" evidence="1">
    <location>
        <begin position="1"/>
        <end position="20"/>
    </location>
</feature>
<reference evidence="2" key="1">
    <citation type="submission" date="2014-09" db="EMBL/GenBank/DDBJ databases">
        <authorList>
            <person name="Magalhaes I.L.F."/>
            <person name="Oliveira U."/>
            <person name="Santos F.R."/>
            <person name="Vidigal T.H.D.A."/>
            <person name="Brescovit A.D."/>
            <person name="Santos A.J."/>
        </authorList>
    </citation>
    <scope>NUCLEOTIDE SEQUENCE</scope>
    <source>
        <tissue evidence="2">Shoot tissue taken approximately 20 cm above the soil surface</tissue>
    </source>
</reference>
<accession>A0A0A9BIT4</accession>
<name>A0A0A9BIT4_ARUDO</name>
<evidence type="ECO:0000256" key="1">
    <source>
        <dbReference type="SAM" id="MobiDB-lite"/>
    </source>
</evidence>
<dbReference type="EMBL" id="GBRH01234599">
    <property type="protein sequence ID" value="JAD63296.1"/>
    <property type="molecule type" value="Transcribed_RNA"/>
</dbReference>
<evidence type="ECO:0000313" key="2">
    <source>
        <dbReference type="EMBL" id="JAD63296.1"/>
    </source>
</evidence>
<organism evidence="2">
    <name type="scientific">Arundo donax</name>
    <name type="common">Giant reed</name>
    <name type="synonym">Donax arundinaceus</name>
    <dbReference type="NCBI Taxonomy" id="35708"/>
    <lineage>
        <taxon>Eukaryota</taxon>
        <taxon>Viridiplantae</taxon>
        <taxon>Streptophyta</taxon>
        <taxon>Embryophyta</taxon>
        <taxon>Tracheophyta</taxon>
        <taxon>Spermatophyta</taxon>
        <taxon>Magnoliopsida</taxon>
        <taxon>Liliopsida</taxon>
        <taxon>Poales</taxon>
        <taxon>Poaceae</taxon>
        <taxon>PACMAD clade</taxon>
        <taxon>Arundinoideae</taxon>
        <taxon>Arundineae</taxon>
        <taxon>Arundo</taxon>
    </lineage>
</organism>
<feature type="region of interest" description="Disordered" evidence="1">
    <location>
        <begin position="34"/>
        <end position="73"/>
    </location>
</feature>
<reference evidence="2" key="2">
    <citation type="journal article" date="2015" name="Data Brief">
        <title>Shoot transcriptome of the giant reed, Arundo donax.</title>
        <authorList>
            <person name="Barrero R.A."/>
            <person name="Guerrero F.D."/>
            <person name="Moolhuijzen P."/>
            <person name="Goolsby J.A."/>
            <person name="Tidwell J."/>
            <person name="Bellgard S.E."/>
            <person name="Bellgard M.I."/>
        </authorList>
    </citation>
    <scope>NUCLEOTIDE SEQUENCE</scope>
    <source>
        <tissue evidence="2">Shoot tissue taken approximately 20 cm above the soil surface</tissue>
    </source>
</reference>
<feature type="compositionally biased region" description="Basic and acidic residues" evidence="1">
    <location>
        <begin position="45"/>
        <end position="71"/>
    </location>
</feature>
<dbReference type="AlphaFoldDB" id="A0A0A9BIT4"/>
<sequence>MVGRSRSGSARGWLAAGASADERRLRRWRELARTDGRRRRSSQADGRRQRELTGGRRRELRWEDGHGDGRARRFSSAGSILCARRESRRVQWAP</sequence>